<dbReference type="GO" id="GO:0005829">
    <property type="term" value="C:cytosol"/>
    <property type="evidence" value="ECO:0007669"/>
    <property type="project" value="TreeGrafter"/>
</dbReference>
<keyword evidence="2 10" id="KW-0378">Hydrolase</keyword>
<sequence length="200" mass="22081">MSDLTIGVLGLQGAVEEHVKQVESLGIHAIIVKRPSQLNEIDGLIFPGGESTTMRKLINQYGFFEPLIQFSKEQKPIFGTCAGMVLLAKELEGSEVVHLGLMDIVVKRNAFGRQRESFEADLEVAGFDSPFHAVFIRAPYIKKVGGGVEVLAEVDGHIVAARQGHLLTTAFHPELTEDSRFLELFVEMVKESKTKTFQKA</sequence>
<accession>A0A090IRT4</accession>
<evidence type="ECO:0000256" key="10">
    <source>
        <dbReference type="HAMAP-Rule" id="MF_01615"/>
    </source>
</evidence>
<dbReference type="CDD" id="cd01749">
    <property type="entry name" value="GATase1_PB"/>
    <property type="match status" value="1"/>
</dbReference>
<dbReference type="PIRSF" id="PIRSF005639">
    <property type="entry name" value="Glut_amidoT_SNO"/>
    <property type="match status" value="1"/>
</dbReference>
<evidence type="ECO:0000256" key="12">
    <source>
        <dbReference type="PIRSR" id="PIRSR005639-2"/>
    </source>
</evidence>
<dbReference type="GO" id="GO:0004359">
    <property type="term" value="F:glutaminase activity"/>
    <property type="evidence" value="ECO:0007669"/>
    <property type="project" value="UniProtKB-UniRule"/>
</dbReference>
<dbReference type="Proteomes" id="UP000040576">
    <property type="component" value="Unassembled WGS sequence"/>
</dbReference>
<keyword evidence="13" id="KW-0808">Transferase</keyword>
<protein>
    <recommendedName>
        <fullName evidence="10">Pyridoxal 5'-phosphate synthase subunit PdxT</fullName>
        <ecNumber evidence="10">4.3.3.6</ecNumber>
    </recommendedName>
    <alternativeName>
        <fullName evidence="10">Pdx2</fullName>
    </alternativeName>
    <alternativeName>
        <fullName evidence="10">Pyridoxal 5'-phosphate synthase glutaminase subunit</fullName>
        <ecNumber evidence="10">3.5.1.2</ecNumber>
    </alternativeName>
</protein>
<organism evidence="13 14">
    <name type="scientific">Caldibacillus thermoamylovorans</name>
    <dbReference type="NCBI Taxonomy" id="35841"/>
    <lineage>
        <taxon>Bacteria</taxon>
        <taxon>Bacillati</taxon>
        <taxon>Bacillota</taxon>
        <taxon>Bacilli</taxon>
        <taxon>Bacillales</taxon>
        <taxon>Bacillaceae</taxon>
        <taxon>Caldibacillus</taxon>
    </lineage>
</organism>
<feature type="active site" description="Charge relay system" evidence="10 11">
    <location>
        <position position="172"/>
    </location>
</feature>
<evidence type="ECO:0000256" key="11">
    <source>
        <dbReference type="PIRSR" id="PIRSR005639-1"/>
    </source>
</evidence>
<feature type="binding site" evidence="10 12">
    <location>
        <begin position="49"/>
        <end position="51"/>
    </location>
    <ligand>
        <name>L-glutamine</name>
        <dbReference type="ChEBI" id="CHEBI:58359"/>
    </ligand>
</feature>
<comment type="subunit">
    <text evidence="9 10">In the presence of PdxS, forms a dodecamer of heterodimers. Only shows activity in the heterodimer.</text>
</comment>
<comment type="catalytic activity">
    <reaction evidence="6 10">
        <text>aldehydo-D-ribose 5-phosphate + D-glyceraldehyde 3-phosphate + L-glutamine = pyridoxal 5'-phosphate + L-glutamate + phosphate + 3 H2O + H(+)</text>
        <dbReference type="Rhea" id="RHEA:31507"/>
        <dbReference type="ChEBI" id="CHEBI:15377"/>
        <dbReference type="ChEBI" id="CHEBI:15378"/>
        <dbReference type="ChEBI" id="CHEBI:29985"/>
        <dbReference type="ChEBI" id="CHEBI:43474"/>
        <dbReference type="ChEBI" id="CHEBI:58273"/>
        <dbReference type="ChEBI" id="CHEBI:58359"/>
        <dbReference type="ChEBI" id="CHEBI:59776"/>
        <dbReference type="ChEBI" id="CHEBI:597326"/>
        <dbReference type="EC" id="4.3.3.6"/>
    </reaction>
</comment>
<dbReference type="GO" id="GO:0006543">
    <property type="term" value="P:L-glutamine catabolic process"/>
    <property type="evidence" value="ECO:0007669"/>
    <property type="project" value="UniProtKB-UniRule"/>
</dbReference>
<dbReference type="GO" id="GO:0036381">
    <property type="term" value="F:pyridoxal 5'-phosphate synthase (glutamine hydrolysing) activity"/>
    <property type="evidence" value="ECO:0007669"/>
    <property type="project" value="UniProtKB-UniRule"/>
</dbReference>
<feature type="binding site" evidence="10 12">
    <location>
        <begin position="136"/>
        <end position="137"/>
    </location>
    <ligand>
        <name>L-glutamine</name>
        <dbReference type="ChEBI" id="CHEBI:58359"/>
    </ligand>
</feature>
<evidence type="ECO:0000256" key="6">
    <source>
        <dbReference type="ARBA" id="ARBA00047992"/>
    </source>
</evidence>
<comment type="pathway">
    <text evidence="10">Cofactor biosynthesis; pyridoxal 5'-phosphate biosynthesis.</text>
</comment>
<dbReference type="NCBIfam" id="TIGR03800">
    <property type="entry name" value="PLP_synth_Pdx2"/>
    <property type="match status" value="1"/>
</dbReference>
<dbReference type="SUPFAM" id="SSF52317">
    <property type="entry name" value="Class I glutamine amidotransferase-like"/>
    <property type="match status" value="1"/>
</dbReference>
<evidence type="ECO:0000313" key="14">
    <source>
        <dbReference type="Proteomes" id="UP000040576"/>
    </source>
</evidence>
<dbReference type="InterPro" id="IPR029062">
    <property type="entry name" value="Class_I_gatase-like"/>
</dbReference>
<dbReference type="GO" id="GO:0008614">
    <property type="term" value="P:pyridoxine metabolic process"/>
    <property type="evidence" value="ECO:0007669"/>
    <property type="project" value="TreeGrafter"/>
</dbReference>
<comment type="function">
    <text evidence="8 10">Catalyzes the hydrolysis of glutamine to glutamate and ammonia as part of the biosynthesis of pyridoxal 5'-phosphate. The resulting ammonia molecule is channeled to the active site of PdxS.</text>
</comment>
<dbReference type="GO" id="GO:1903600">
    <property type="term" value="C:glutaminase complex"/>
    <property type="evidence" value="ECO:0007669"/>
    <property type="project" value="TreeGrafter"/>
</dbReference>
<evidence type="ECO:0000256" key="2">
    <source>
        <dbReference type="ARBA" id="ARBA00022801"/>
    </source>
</evidence>
<dbReference type="InterPro" id="IPR021196">
    <property type="entry name" value="PdxT/SNO_CS"/>
</dbReference>
<dbReference type="PROSITE" id="PS51130">
    <property type="entry name" value="PDXT_SNO_2"/>
    <property type="match status" value="1"/>
</dbReference>
<evidence type="ECO:0000256" key="5">
    <source>
        <dbReference type="ARBA" id="ARBA00023239"/>
    </source>
</evidence>
<dbReference type="PROSITE" id="PS01236">
    <property type="entry name" value="PDXT_SNO_1"/>
    <property type="match status" value="1"/>
</dbReference>
<dbReference type="UniPathway" id="UPA00245"/>
<dbReference type="PANTHER" id="PTHR31559:SF0">
    <property type="entry name" value="PYRIDOXAL 5'-PHOSPHATE SYNTHASE SUBUNIT SNO1-RELATED"/>
    <property type="match status" value="1"/>
</dbReference>
<name>A0A090IRT4_9BACI</name>
<dbReference type="PANTHER" id="PTHR31559">
    <property type="entry name" value="PYRIDOXAL 5'-PHOSPHATE SYNTHASE SUBUNIT SNO"/>
    <property type="match status" value="1"/>
</dbReference>
<evidence type="ECO:0000313" key="13">
    <source>
        <dbReference type="EMBL" id="CEE00796.1"/>
    </source>
</evidence>
<dbReference type="PROSITE" id="PS51273">
    <property type="entry name" value="GATASE_TYPE_1"/>
    <property type="match status" value="1"/>
</dbReference>
<evidence type="ECO:0000256" key="7">
    <source>
        <dbReference type="ARBA" id="ARBA00049534"/>
    </source>
</evidence>
<dbReference type="EC" id="4.3.3.6" evidence="10"/>
<dbReference type="HAMAP" id="MF_01615">
    <property type="entry name" value="PdxT"/>
    <property type="match status" value="1"/>
</dbReference>
<feature type="binding site" evidence="10 12">
    <location>
        <position position="108"/>
    </location>
    <ligand>
        <name>L-glutamine</name>
        <dbReference type="ChEBI" id="CHEBI:58359"/>
    </ligand>
</feature>
<keyword evidence="3 10" id="KW-0663">Pyridoxal phosphate</keyword>
<evidence type="ECO:0000256" key="8">
    <source>
        <dbReference type="ARBA" id="ARBA00054599"/>
    </source>
</evidence>
<dbReference type="FunFam" id="3.40.50.880:FF:000010">
    <property type="entry name" value="uncharacterized protein LOC100176842 isoform X2"/>
    <property type="match status" value="1"/>
</dbReference>
<dbReference type="RefSeq" id="WP_034768597.1">
    <property type="nucleotide sequence ID" value="NZ_CCRF01000035.1"/>
</dbReference>
<dbReference type="EMBL" id="CCRF01000035">
    <property type="protein sequence ID" value="CEE00796.1"/>
    <property type="molecule type" value="Genomic_DNA"/>
</dbReference>
<dbReference type="Gene3D" id="3.40.50.880">
    <property type="match status" value="1"/>
</dbReference>
<dbReference type="Pfam" id="PF01174">
    <property type="entry name" value="SNO"/>
    <property type="match status" value="1"/>
</dbReference>
<dbReference type="GO" id="GO:0016740">
    <property type="term" value="F:transferase activity"/>
    <property type="evidence" value="ECO:0007669"/>
    <property type="project" value="UniProtKB-KW"/>
</dbReference>
<keyword evidence="5 10" id="KW-0456">Lyase</keyword>
<keyword evidence="14" id="KW-1185">Reference proteome</keyword>
<dbReference type="EC" id="3.5.1.2" evidence="10"/>
<keyword evidence="4 10" id="KW-0315">Glutamine amidotransferase</keyword>
<comment type="catalytic activity">
    <reaction evidence="7 10">
        <text>L-glutamine + H2O = L-glutamate + NH4(+)</text>
        <dbReference type="Rhea" id="RHEA:15889"/>
        <dbReference type="ChEBI" id="CHEBI:15377"/>
        <dbReference type="ChEBI" id="CHEBI:28938"/>
        <dbReference type="ChEBI" id="CHEBI:29985"/>
        <dbReference type="ChEBI" id="CHEBI:58359"/>
        <dbReference type="EC" id="3.5.1.2"/>
    </reaction>
</comment>
<evidence type="ECO:0000256" key="3">
    <source>
        <dbReference type="ARBA" id="ARBA00022898"/>
    </source>
</evidence>
<evidence type="ECO:0000256" key="4">
    <source>
        <dbReference type="ARBA" id="ARBA00022962"/>
    </source>
</evidence>
<dbReference type="InterPro" id="IPR002161">
    <property type="entry name" value="PdxT/SNO"/>
</dbReference>
<dbReference type="AlphaFoldDB" id="A0A090IRT4"/>
<proteinExistence type="inferred from homology"/>
<evidence type="ECO:0000256" key="1">
    <source>
        <dbReference type="ARBA" id="ARBA00008345"/>
    </source>
</evidence>
<comment type="similarity">
    <text evidence="1 10">Belongs to the glutaminase PdxT/SNO family.</text>
</comment>
<evidence type="ECO:0000256" key="9">
    <source>
        <dbReference type="ARBA" id="ARBA00064749"/>
    </source>
</evidence>
<feature type="active site" description="Nucleophile" evidence="10 11">
    <location>
        <position position="81"/>
    </location>
</feature>
<dbReference type="GO" id="GO:0042823">
    <property type="term" value="P:pyridoxal phosphate biosynthetic process"/>
    <property type="evidence" value="ECO:0007669"/>
    <property type="project" value="UniProtKB-UniRule"/>
</dbReference>
<gene>
    <name evidence="10 13" type="primary">pdxT</name>
    <name evidence="13" type="ORF">BT1A1_0949</name>
</gene>
<reference evidence="13 14" key="1">
    <citation type="submission" date="2014-07" db="EMBL/GenBank/DDBJ databases">
        <authorList>
            <person name="Wibberg Daniel"/>
        </authorList>
    </citation>
    <scope>NUCLEOTIDE SEQUENCE [LARGE SCALE GENOMIC DNA]</scope>
</reference>
<feature type="active site" description="Charge relay system" evidence="10 11">
    <location>
        <position position="174"/>
    </location>
</feature>